<reference evidence="3" key="1">
    <citation type="submission" date="2020-01" db="EMBL/GenBank/DDBJ databases">
        <authorList>
            <consortium name="DOE Joint Genome Institute"/>
            <person name="Haridas S."/>
            <person name="Albert R."/>
            <person name="Binder M."/>
            <person name="Bloem J."/>
            <person name="Labutti K."/>
            <person name="Salamov A."/>
            <person name="Andreopoulos B."/>
            <person name="Baker S.E."/>
            <person name="Barry K."/>
            <person name="Bills G."/>
            <person name="Bluhm B.H."/>
            <person name="Cannon C."/>
            <person name="Castanera R."/>
            <person name="Culley D.E."/>
            <person name="Daum C."/>
            <person name="Ezra D."/>
            <person name="Gonzalez J.B."/>
            <person name="Henrissat B."/>
            <person name="Kuo A."/>
            <person name="Liang C."/>
            <person name="Lipzen A."/>
            <person name="Lutzoni F."/>
            <person name="Magnuson J."/>
            <person name="Mondo S."/>
            <person name="Nolan M."/>
            <person name="Ohm R."/>
            <person name="Pangilinan J."/>
            <person name="Park H.-J."/>
            <person name="Ramirez L."/>
            <person name="Alfaro M."/>
            <person name="Sun H."/>
            <person name="Tritt A."/>
            <person name="Yoshinaga Y."/>
            <person name="Zwiers L.-H."/>
            <person name="Turgeon B.G."/>
            <person name="Goodwin S.B."/>
            <person name="Spatafora J.W."/>
            <person name="Crous P.W."/>
            <person name="Grigoriev I.V."/>
        </authorList>
    </citation>
    <scope>NUCLEOTIDE SEQUENCE</scope>
    <source>
        <strain evidence="3">CBS 342.82</strain>
    </source>
</reference>
<accession>A0A6J3M8D3</accession>
<dbReference type="GeneID" id="54358103"/>
<dbReference type="AlphaFoldDB" id="A0A6J3M8D3"/>
<reference evidence="3" key="2">
    <citation type="submission" date="2020-04" db="EMBL/GenBank/DDBJ databases">
        <authorList>
            <consortium name="NCBI Genome Project"/>
        </authorList>
    </citation>
    <scope>NUCLEOTIDE SEQUENCE</scope>
    <source>
        <strain evidence="3">CBS 342.82</strain>
    </source>
</reference>
<proteinExistence type="predicted"/>
<dbReference type="Pfam" id="PF06912">
    <property type="entry name" value="DUF1275"/>
    <property type="match status" value="1"/>
</dbReference>
<evidence type="ECO:0000313" key="2">
    <source>
        <dbReference type="Proteomes" id="UP000504637"/>
    </source>
</evidence>
<dbReference type="RefSeq" id="XP_033460900.1">
    <property type="nucleotide sequence ID" value="XM_033600303.1"/>
</dbReference>
<keyword evidence="1" id="KW-1133">Transmembrane helix</keyword>
<name>A0A6J3M8D3_9PEZI</name>
<dbReference type="InterPro" id="IPR010699">
    <property type="entry name" value="DUF1275"/>
</dbReference>
<organism evidence="3">
    <name type="scientific">Dissoconium aciculare CBS 342.82</name>
    <dbReference type="NCBI Taxonomy" id="1314786"/>
    <lineage>
        <taxon>Eukaryota</taxon>
        <taxon>Fungi</taxon>
        <taxon>Dikarya</taxon>
        <taxon>Ascomycota</taxon>
        <taxon>Pezizomycotina</taxon>
        <taxon>Dothideomycetes</taxon>
        <taxon>Dothideomycetidae</taxon>
        <taxon>Mycosphaerellales</taxon>
        <taxon>Dissoconiaceae</taxon>
        <taxon>Dissoconium</taxon>
    </lineage>
</organism>
<evidence type="ECO:0008006" key="4">
    <source>
        <dbReference type="Google" id="ProtNLM"/>
    </source>
</evidence>
<evidence type="ECO:0000313" key="3">
    <source>
        <dbReference type="RefSeq" id="XP_033460900.1"/>
    </source>
</evidence>
<keyword evidence="2" id="KW-1185">Reference proteome</keyword>
<evidence type="ECO:0000256" key="1">
    <source>
        <dbReference type="SAM" id="Phobius"/>
    </source>
</evidence>
<dbReference type="OrthoDB" id="5288586at2759"/>
<keyword evidence="1" id="KW-0812">Transmembrane</keyword>
<feature type="transmembrane region" description="Helical" evidence="1">
    <location>
        <begin position="66"/>
        <end position="86"/>
    </location>
</feature>
<protein>
    <recommendedName>
        <fullName evidence="4">DUF1275 domain protein</fullName>
    </recommendedName>
</protein>
<sequence>KPSLRDYWVKDIETKYGDWLLFACCVTTGLLDTSTFRNFGAFVSMQTGNTVILCLSSAGFPDGQPYAWAVTLISLVSFFLGAFVCTRVSNFFGAKRRVVLTVNMFIQACLIAIAAALATGHILISDIEFHGNAAAVLRDPRLLIPIGPLAFQSGATIATSRLLGFGNEIPVTVYTSTYAALAADPKLFVAPTKNKPRDRRVLAVISIFCGAFISTWLERKSVGPVASFWMAAGIKFCLA</sequence>
<feature type="transmembrane region" description="Helical" evidence="1">
    <location>
        <begin position="98"/>
        <end position="124"/>
    </location>
</feature>
<feature type="non-terminal residue" evidence="3">
    <location>
        <position position="239"/>
    </location>
</feature>
<keyword evidence="1" id="KW-0472">Membrane</keyword>
<gene>
    <name evidence="3" type="ORF">K489DRAFT_295870</name>
</gene>
<feature type="non-terminal residue" evidence="3">
    <location>
        <position position="1"/>
    </location>
</feature>
<dbReference type="PANTHER" id="PTHR37488:SF2">
    <property type="entry name" value="DUF1275 DOMAIN-CONTAINING PROTEIN"/>
    <property type="match status" value="1"/>
</dbReference>
<reference evidence="3" key="3">
    <citation type="submission" date="2025-08" db="UniProtKB">
        <authorList>
            <consortium name="RefSeq"/>
        </authorList>
    </citation>
    <scope>IDENTIFICATION</scope>
    <source>
        <strain evidence="3">CBS 342.82</strain>
    </source>
</reference>
<dbReference type="Proteomes" id="UP000504637">
    <property type="component" value="Unplaced"/>
</dbReference>
<dbReference type="PANTHER" id="PTHR37488">
    <property type="entry name" value="DUF1275 DOMAIN-CONTAINING PROTEIN"/>
    <property type="match status" value="1"/>
</dbReference>